<dbReference type="Proteomes" id="UP000242457">
    <property type="component" value="Unassembled WGS sequence"/>
</dbReference>
<organism evidence="2 3">
    <name type="scientific">Apis cerana cerana</name>
    <name type="common">Oriental honeybee</name>
    <dbReference type="NCBI Taxonomy" id="94128"/>
    <lineage>
        <taxon>Eukaryota</taxon>
        <taxon>Metazoa</taxon>
        <taxon>Ecdysozoa</taxon>
        <taxon>Arthropoda</taxon>
        <taxon>Hexapoda</taxon>
        <taxon>Insecta</taxon>
        <taxon>Pterygota</taxon>
        <taxon>Neoptera</taxon>
        <taxon>Endopterygota</taxon>
        <taxon>Hymenoptera</taxon>
        <taxon>Apocrita</taxon>
        <taxon>Aculeata</taxon>
        <taxon>Apoidea</taxon>
        <taxon>Anthophila</taxon>
        <taxon>Apidae</taxon>
        <taxon>Apis</taxon>
    </lineage>
</organism>
<evidence type="ECO:0000313" key="2">
    <source>
        <dbReference type="EMBL" id="PBC31344.1"/>
    </source>
</evidence>
<name>A0A2A3EIP8_APICC</name>
<feature type="compositionally biased region" description="Polar residues" evidence="1">
    <location>
        <begin position="80"/>
        <end position="96"/>
    </location>
</feature>
<feature type="region of interest" description="Disordered" evidence="1">
    <location>
        <begin position="67"/>
        <end position="96"/>
    </location>
</feature>
<proteinExistence type="predicted"/>
<evidence type="ECO:0000256" key="1">
    <source>
        <dbReference type="SAM" id="MobiDB-lite"/>
    </source>
</evidence>
<feature type="compositionally biased region" description="Polar residues" evidence="1">
    <location>
        <begin position="23"/>
        <end position="32"/>
    </location>
</feature>
<sequence>MPSEYAISAAISAREERVKQETDATGNHHSNRQTLVILVYTGPICAANVRVHRKVHIPKFRGYDTRISWPARTPAGPTSCPASTAATKTKNRNWNQ</sequence>
<reference evidence="2 3" key="1">
    <citation type="submission" date="2014-07" db="EMBL/GenBank/DDBJ databases">
        <title>Genomic and transcriptomic analysis on Apis cerana provide comprehensive insights into honey bee biology.</title>
        <authorList>
            <person name="Diao Q."/>
            <person name="Sun L."/>
            <person name="Zheng H."/>
            <person name="Zheng H."/>
            <person name="Xu S."/>
            <person name="Wang S."/>
            <person name="Zeng Z."/>
            <person name="Hu F."/>
            <person name="Su S."/>
            <person name="Wu J."/>
        </authorList>
    </citation>
    <scope>NUCLEOTIDE SEQUENCE [LARGE SCALE GENOMIC DNA]</scope>
    <source>
        <tissue evidence="2">Pupae without intestine</tissue>
    </source>
</reference>
<protein>
    <submittedName>
        <fullName evidence="2">Uncharacterized protein</fullName>
    </submittedName>
</protein>
<feature type="compositionally biased region" description="Basic and acidic residues" evidence="1">
    <location>
        <begin position="13"/>
        <end position="22"/>
    </location>
</feature>
<dbReference type="AlphaFoldDB" id="A0A2A3EIP8"/>
<evidence type="ECO:0000313" key="3">
    <source>
        <dbReference type="Proteomes" id="UP000242457"/>
    </source>
</evidence>
<feature type="region of interest" description="Disordered" evidence="1">
    <location>
        <begin position="1"/>
        <end position="32"/>
    </location>
</feature>
<gene>
    <name evidence="2" type="ORF">APICC_02446</name>
</gene>
<accession>A0A2A3EIP8</accession>
<dbReference type="EMBL" id="KZ288238">
    <property type="protein sequence ID" value="PBC31344.1"/>
    <property type="molecule type" value="Genomic_DNA"/>
</dbReference>
<keyword evidence="3" id="KW-1185">Reference proteome</keyword>